<dbReference type="InterPro" id="IPR025110">
    <property type="entry name" value="AMP-bd_C"/>
</dbReference>
<dbReference type="HAMAP" id="MF_00731">
    <property type="entry name" value="MenE"/>
    <property type="match status" value="1"/>
</dbReference>
<dbReference type="EC" id="6.2.1.26" evidence="5"/>
<dbReference type="SUPFAM" id="SSF56801">
    <property type="entry name" value="Acetyl-CoA synthetase-like"/>
    <property type="match status" value="1"/>
</dbReference>
<dbReference type="RefSeq" id="WP_057903688.1">
    <property type="nucleotide sequence ID" value="NZ_AZDA01000017.1"/>
</dbReference>
<evidence type="ECO:0000259" key="7">
    <source>
        <dbReference type="Pfam" id="PF13193"/>
    </source>
</evidence>
<keyword evidence="4 5" id="KW-0067">ATP-binding</keyword>
<gene>
    <name evidence="5" type="primary">menE</name>
    <name evidence="8" type="ORF">FC07_GL001021</name>
</gene>
<evidence type="ECO:0000256" key="5">
    <source>
        <dbReference type="HAMAP-Rule" id="MF_00731"/>
    </source>
</evidence>
<dbReference type="GO" id="GO:0009234">
    <property type="term" value="P:menaquinone biosynthetic process"/>
    <property type="evidence" value="ECO:0007669"/>
    <property type="project" value="UniProtKB-UniRule"/>
</dbReference>
<keyword evidence="2 5" id="KW-0436">Ligase</keyword>
<comment type="pathway">
    <text evidence="5">Quinol/quinone metabolism; 1,4-dihydroxy-2-naphthoate biosynthesis; 1,4-dihydroxy-2-naphthoate from chorismate: step 5/7.</text>
</comment>
<dbReference type="UniPathway" id="UPA01057">
    <property type="reaction ID" value="UER00166"/>
</dbReference>
<dbReference type="Pfam" id="PF13193">
    <property type="entry name" value="AMP-binding_C"/>
    <property type="match status" value="1"/>
</dbReference>
<feature type="domain" description="AMP-dependent synthetase/ligase" evidence="6">
    <location>
        <begin position="6"/>
        <end position="337"/>
    </location>
</feature>
<dbReference type="InterPro" id="IPR010192">
    <property type="entry name" value="MenE"/>
</dbReference>
<dbReference type="UniPathway" id="UPA00079"/>
<dbReference type="PROSITE" id="PS00455">
    <property type="entry name" value="AMP_BINDING"/>
    <property type="match status" value="1"/>
</dbReference>
<dbReference type="GO" id="GO:0005524">
    <property type="term" value="F:ATP binding"/>
    <property type="evidence" value="ECO:0007669"/>
    <property type="project" value="UniProtKB-KW"/>
</dbReference>
<dbReference type="Gene3D" id="3.30.300.30">
    <property type="match status" value="1"/>
</dbReference>
<comment type="function">
    <text evidence="5">Converts 2-succinylbenzoate (OSB) to 2-succinylbenzoyl-CoA (OSB-CoA).</text>
</comment>
<evidence type="ECO:0000313" key="9">
    <source>
        <dbReference type="Proteomes" id="UP000051461"/>
    </source>
</evidence>
<evidence type="ECO:0000259" key="6">
    <source>
        <dbReference type="Pfam" id="PF00501"/>
    </source>
</evidence>
<dbReference type="InterPro" id="IPR000873">
    <property type="entry name" value="AMP-dep_synth/lig_dom"/>
</dbReference>
<evidence type="ECO:0000256" key="4">
    <source>
        <dbReference type="ARBA" id="ARBA00022840"/>
    </source>
</evidence>
<dbReference type="PATRIC" id="fig|1423726.3.peg.1055"/>
<dbReference type="GO" id="GO:0008756">
    <property type="term" value="F:o-succinylbenzoate-CoA ligase activity"/>
    <property type="evidence" value="ECO:0007669"/>
    <property type="project" value="UniProtKB-UniRule"/>
</dbReference>
<dbReference type="GO" id="GO:0031956">
    <property type="term" value="F:medium-chain fatty acid-CoA ligase activity"/>
    <property type="evidence" value="ECO:0007669"/>
    <property type="project" value="TreeGrafter"/>
</dbReference>
<comment type="pathway">
    <text evidence="5">Quinol/quinone metabolism; menaquinone biosynthesis.</text>
</comment>
<dbReference type="STRING" id="1423726.FC07_GL001021"/>
<keyword evidence="3 5" id="KW-0547">Nucleotide-binding</keyword>
<dbReference type="Proteomes" id="UP000051461">
    <property type="component" value="Unassembled WGS sequence"/>
</dbReference>
<proteinExistence type="inferred from homology"/>
<comment type="catalytic activity">
    <reaction evidence="5">
        <text>2-succinylbenzoate + ATP + CoA = 2-succinylbenzoyl-CoA + AMP + diphosphate</text>
        <dbReference type="Rhea" id="RHEA:17009"/>
        <dbReference type="ChEBI" id="CHEBI:18325"/>
        <dbReference type="ChEBI" id="CHEBI:30616"/>
        <dbReference type="ChEBI" id="CHEBI:33019"/>
        <dbReference type="ChEBI" id="CHEBI:57287"/>
        <dbReference type="ChEBI" id="CHEBI:57364"/>
        <dbReference type="ChEBI" id="CHEBI:456215"/>
        <dbReference type="EC" id="6.2.1.26"/>
    </reaction>
</comment>
<feature type="domain" description="AMP-binding enzyme C-terminal" evidence="7">
    <location>
        <begin position="387"/>
        <end position="460"/>
    </location>
</feature>
<evidence type="ECO:0000256" key="2">
    <source>
        <dbReference type="ARBA" id="ARBA00022598"/>
    </source>
</evidence>
<dbReference type="PANTHER" id="PTHR43201:SF32">
    <property type="entry name" value="2-SUCCINYLBENZOATE--COA LIGASE, CHLOROPLASTIC_PEROXISOMAL"/>
    <property type="match status" value="1"/>
</dbReference>
<comment type="caution">
    <text evidence="8">The sequence shown here is derived from an EMBL/GenBank/DDBJ whole genome shotgun (WGS) entry which is preliminary data.</text>
</comment>
<dbReference type="InterPro" id="IPR045851">
    <property type="entry name" value="AMP-bd_C_sf"/>
</dbReference>
<protein>
    <recommendedName>
        <fullName evidence="5">2-succinylbenzoate--CoA ligase</fullName>
        <ecNumber evidence="5">6.2.1.26</ecNumber>
    </recommendedName>
    <alternativeName>
        <fullName evidence="5">o-succinylbenzoyl-CoA synthetase</fullName>
        <shortName evidence="5">OSB-CoA synthetase</shortName>
    </alternativeName>
</protein>
<evidence type="ECO:0000313" key="8">
    <source>
        <dbReference type="EMBL" id="KRK40306.1"/>
    </source>
</evidence>
<dbReference type="AlphaFoldDB" id="A0A0R1H9I4"/>
<organism evidence="8 9">
    <name type="scientific">Loigolactobacillus bifermentans DSM 20003</name>
    <dbReference type="NCBI Taxonomy" id="1423726"/>
    <lineage>
        <taxon>Bacteria</taxon>
        <taxon>Bacillati</taxon>
        <taxon>Bacillota</taxon>
        <taxon>Bacilli</taxon>
        <taxon>Lactobacillales</taxon>
        <taxon>Lactobacillaceae</taxon>
        <taxon>Loigolactobacillus</taxon>
    </lineage>
</organism>
<dbReference type="Gene3D" id="3.40.50.12780">
    <property type="entry name" value="N-terminal domain of ligase-like"/>
    <property type="match status" value="1"/>
</dbReference>
<reference evidence="8 9" key="1">
    <citation type="journal article" date="2015" name="Genome Announc.">
        <title>Expanding the biotechnology potential of lactobacilli through comparative genomics of 213 strains and associated genera.</title>
        <authorList>
            <person name="Sun Z."/>
            <person name="Harris H.M."/>
            <person name="McCann A."/>
            <person name="Guo C."/>
            <person name="Argimon S."/>
            <person name="Zhang W."/>
            <person name="Yang X."/>
            <person name="Jeffery I.B."/>
            <person name="Cooney J.C."/>
            <person name="Kagawa T.F."/>
            <person name="Liu W."/>
            <person name="Song Y."/>
            <person name="Salvetti E."/>
            <person name="Wrobel A."/>
            <person name="Rasinkangas P."/>
            <person name="Parkhill J."/>
            <person name="Rea M.C."/>
            <person name="O'Sullivan O."/>
            <person name="Ritari J."/>
            <person name="Douillard F.P."/>
            <person name="Paul Ross R."/>
            <person name="Yang R."/>
            <person name="Briner A.E."/>
            <person name="Felis G.E."/>
            <person name="de Vos W.M."/>
            <person name="Barrangou R."/>
            <person name="Klaenhammer T.R."/>
            <person name="Caufield P.W."/>
            <person name="Cui Y."/>
            <person name="Zhang H."/>
            <person name="O'Toole P.W."/>
        </authorList>
    </citation>
    <scope>NUCLEOTIDE SEQUENCE [LARGE SCALE GENOMIC DNA]</scope>
    <source>
        <strain evidence="8 9">DSM 20003</strain>
    </source>
</reference>
<dbReference type="InterPro" id="IPR020845">
    <property type="entry name" value="AMP-binding_CS"/>
</dbReference>
<dbReference type="NCBIfam" id="TIGR01923">
    <property type="entry name" value="menE"/>
    <property type="match status" value="1"/>
</dbReference>
<evidence type="ECO:0000256" key="1">
    <source>
        <dbReference type="ARBA" id="ARBA00022428"/>
    </source>
</evidence>
<dbReference type="Pfam" id="PF00501">
    <property type="entry name" value="AMP-binding"/>
    <property type="match status" value="1"/>
</dbReference>
<dbReference type="EMBL" id="AZDA01000017">
    <property type="protein sequence ID" value="KRK40306.1"/>
    <property type="molecule type" value="Genomic_DNA"/>
</dbReference>
<dbReference type="NCBIfam" id="NF002966">
    <property type="entry name" value="PRK03640.1"/>
    <property type="match status" value="1"/>
</dbReference>
<dbReference type="OrthoDB" id="9762242at2"/>
<keyword evidence="9" id="KW-1185">Reference proteome</keyword>
<keyword evidence="1 5" id="KW-0474">Menaquinone biosynthesis</keyword>
<accession>A0A0R1H9I4</accession>
<dbReference type="PANTHER" id="PTHR43201">
    <property type="entry name" value="ACYL-COA SYNTHETASE"/>
    <property type="match status" value="1"/>
</dbReference>
<dbReference type="InterPro" id="IPR042099">
    <property type="entry name" value="ANL_N_sf"/>
</dbReference>
<evidence type="ECO:0000256" key="3">
    <source>
        <dbReference type="ARBA" id="ARBA00022741"/>
    </source>
</evidence>
<dbReference type="GO" id="GO:0006631">
    <property type="term" value="P:fatty acid metabolic process"/>
    <property type="evidence" value="ECO:0007669"/>
    <property type="project" value="TreeGrafter"/>
</dbReference>
<name>A0A0R1H9I4_9LACO</name>
<comment type="similarity">
    <text evidence="5">Belongs to the ATP-dependent AMP-binding enzyme family. MenE subfamily.</text>
</comment>
<sequence>MENWLQKQIQLAPHHLALQTANRQLTFAELGADVQGWCDHLTTLVNAGQRIAVLTPNTIAGYEIILALQQLDCTLVLLNRRLAATELVLQLADAQVALCLVAPELHLSQLDPTVQQLTFTQLAQQPCRPASLVAEFTPEKVTTIMYTSGTTGRPKGVLQTFQNHFYSAMGSALNLGLAAQDNWLCAVPLFHISGFSIMMRGLIYGMTVTLVDHFEAPVITHWLRTQPITIMSVVPTMLKALLASTPWQDYHPAFRCFLLGGGPIDCPTLTVCQQRHLPVIQSYGMTETASQVVALNFADAPHKIGSVGKPLFPVQLRLDSATQEVLIKAPNLSPGYWQQPLKTAASRTDGWFKTGDIGWLDADGFLFIKGRQGDMFISGGENIFPAEIEAVYQQQWPQINLVVSHQADAHWGAVPIAFLQGDGLPDHATLQAYGRQHLAHYKVPVHFYQVPHFPRTASGKIQRHRLAEPQFQQQPL</sequence>